<sequence>MAATVALKEVTCSVLFVGLTTLPGERKQAFEAEYWGGKQCVERKEDSMEERKQHYIDTGDRSARRCEERHRELGRVGGGRRREERQQWQSRERF</sequence>
<evidence type="ECO:0000313" key="3">
    <source>
        <dbReference type="Proteomes" id="UP001066276"/>
    </source>
</evidence>
<proteinExistence type="predicted"/>
<evidence type="ECO:0000313" key="2">
    <source>
        <dbReference type="EMBL" id="KAJ1134439.1"/>
    </source>
</evidence>
<dbReference type="AlphaFoldDB" id="A0AAV7Q4F4"/>
<reference evidence="2" key="1">
    <citation type="journal article" date="2022" name="bioRxiv">
        <title>Sequencing and chromosome-scale assembly of the giantPleurodeles waltlgenome.</title>
        <authorList>
            <person name="Brown T."/>
            <person name="Elewa A."/>
            <person name="Iarovenko S."/>
            <person name="Subramanian E."/>
            <person name="Araus A.J."/>
            <person name="Petzold A."/>
            <person name="Susuki M."/>
            <person name="Suzuki K.-i.T."/>
            <person name="Hayashi T."/>
            <person name="Toyoda A."/>
            <person name="Oliveira C."/>
            <person name="Osipova E."/>
            <person name="Leigh N.D."/>
            <person name="Simon A."/>
            <person name="Yun M.H."/>
        </authorList>
    </citation>
    <scope>NUCLEOTIDE SEQUENCE</scope>
    <source>
        <strain evidence="2">20211129_DDA</strain>
        <tissue evidence="2">Liver</tissue>
    </source>
</reference>
<evidence type="ECO:0008006" key="4">
    <source>
        <dbReference type="Google" id="ProtNLM"/>
    </source>
</evidence>
<dbReference type="EMBL" id="JANPWB010000010">
    <property type="protein sequence ID" value="KAJ1134439.1"/>
    <property type="molecule type" value="Genomic_DNA"/>
</dbReference>
<name>A0AAV7Q4F4_PLEWA</name>
<dbReference type="Proteomes" id="UP001066276">
    <property type="component" value="Chromosome 6"/>
</dbReference>
<feature type="region of interest" description="Disordered" evidence="1">
    <location>
        <begin position="69"/>
        <end position="94"/>
    </location>
</feature>
<protein>
    <recommendedName>
        <fullName evidence="4">MHC class I antigen</fullName>
    </recommendedName>
</protein>
<organism evidence="2 3">
    <name type="scientific">Pleurodeles waltl</name>
    <name type="common">Iberian ribbed newt</name>
    <dbReference type="NCBI Taxonomy" id="8319"/>
    <lineage>
        <taxon>Eukaryota</taxon>
        <taxon>Metazoa</taxon>
        <taxon>Chordata</taxon>
        <taxon>Craniata</taxon>
        <taxon>Vertebrata</taxon>
        <taxon>Euteleostomi</taxon>
        <taxon>Amphibia</taxon>
        <taxon>Batrachia</taxon>
        <taxon>Caudata</taxon>
        <taxon>Salamandroidea</taxon>
        <taxon>Salamandridae</taxon>
        <taxon>Pleurodelinae</taxon>
        <taxon>Pleurodeles</taxon>
    </lineage>
</organism>
<keyword evidence="3" id="KW-1185">Reference proteome</keyword>
<gene>
    <name evidence="2" type="ORF">NDU88_000891</name>
</gene>
<comment type="caution">
    <text evidence="2">The sequence shown here is derived from an EMBL/GenBank/DDBJ whole genome shotgun (WGS) entry which is preliminary data.</text>
</comment>
<evidence type="ECO:0000256" key="1">
    <source>
        <dbReference type="SAM" id="MobiDB-lite"/>
    </source>
</evidence>
<accession>A0AAV7Q4F4</accession>